<gene>
    <name evidence="2" type="ORF">S06H3_03436</name>
</gene>
<keyword evidence="1" id="KW-1133">Transmembrane helix</keyword>
<dbReference type="EMBL" id="BARV01001117">
    <property type="protein sequence ID" value="GAH92172.1"/>
    <property type="molecule type" value="Genomic_DNA"/>
</dbReference>
<feature type="transmembrane region" description="Helical" evidence="1">
    <location>
        <begin position="47"/>
        <end position="71"/>
    </location>
</feature>
<name>X1JDV9_9ZZZZ</name>
<protein>
    <submittedName>
        <fullName evidence="2">Uncharacterized protein</fullName>
    </submittedName>
</protein>
<comment type="caution">
    <text evidence="2">The sequence shown here is derived from an EMBL/GenBank/DDBJ whole genome shotgun (WGS) entry which is preliminary data.</text>
</comment>
<keyword evidence="1" id="KW-0812">Transmembrane</keyword>
<feature type="transmembrane region" description="Helical" evidence="1">
    <location>
        <begin position="21"/>
        <end position="41"/>
    </location>
</feature>
<feature type="transmembrane region" description="Helical" evidence="1">
    <location>
        <begin position="83"/>
        <end position="112"/>
    </location>
</feature>
<accession>X1JDV9</accession>
<sequence length="158" mass="17727">MSIQNISTDKANKPTPILISLFWALLAALIIIVSVLVSGWFDLLPEKYAGIIVLSAFALFLLLSIPELIFAIRQRLEKLFKRFLILTGASALGIFVSFVLHNVIYAIFIYFFGEGFWERIGIGDEPFFFVLAVIICPIAFLVGIVGSIVLFVKRRRIS</sequence>
<organism evidence="2">
    <name type="scientific">marine sediment metagenome</name>
    <dbReference type="NCBI Taxonomy" id="412755"/>
    <lineage>
        <taxon>unclassified sequences</taxon>
        <taxon>metagenomes</taxon>
        <taxon>ecological metagenomes</taxon>
    </lineage>
</organism>
<dbReference type="AlphaFoldDB" id="X1JDV9"/>
<feature type="transmembrane region" description="Helical" evidence="1">
    <location>
        <begin position="127"/>
        <end position="152"/>
    </location>
</feature>
<reference evidence="2" key="1">
    <citation type="journal article" date="2014" name="Front. Microbiol.">
        <title>High frequency of phylogenetically diverse reductive dehalogenase-homologous genes in deep subseafloor sedimentary metagenomes.</title>
        <authorList>
            <person name="Kawai M."/>
            <person name="Futagami T."/>
            <person name="Toyoda A."/>
            <person name="Takaki Y."/>
            <person name="Nishi S."/>
            <person name="Hori S."/>
            <person name="Arai W."/>
            <person name="Tsubouchi T."/>
            <person name="Morono Y."/>
            <person name="Uchiyama I."/>
            <person name="Ito T."/>
            <person name="Fujiyama A."/>
            <person name="Inagaki F."/>
            <person name="Takami H."/>
        </authorList>
    </citation>
    <scope>NUCLEOTIDE SEQUENCE</scope>
    <source>
        <strain evidence="2">Expedition CK06-06</strain>
    </source>
</reference>
<evidence type="ECO:0000313" key="2">
    <source>
        <dbReference type="EMBL" id="GAH92172.1"/>
    </source>
</evidence>
<keyword evidence="1" id="KW-0472">Membrane</keyword>
<proteinExistence type="predicted"/>
<evidence type="ECO:0000256" key="1">
    <source>
        <dbReference type="SAM" id="Phobius"/>
    </source>
</evidence>